<dbReference type="InterPro" id="IPR004330">
    <property type="entry name" value="FAR1_DNA_bnd_dom"/>
</dbReference>
<keyword evidence="3" id="KW-1185">Reference proteome</keyword>
<proteinExistence type="predicted"/>
<protein>
    <recommendedName>
        <fullName evidence="1">FAR1 domain-containing protein</fullName>
    </recommendedName>
</protein>
<name>A0A078AHB5_STYLE</name>
<organism evidence="2 3">
    <name type="scientific">Stylonychia lemnae</name>
    <name type="common">Ciliate</name>
    <dbReference type="NCBI Taxonomy" id="5949"/>
    <lineage>
        <taxon>Eukaryota</taxon>
        <taxon>Sar</taxon>
        <taxon>Alveolata</taxon>
        <taxon>Ciliophora</taxon>
        <taxon>Intramacronucleata</taxon>
        <taxon>Spirotrichea</taxon>
        <taxon>Stichotrichia</taxon>
        <taxon>Sporadotrichida</taxon>
        <taxon>Oxytrichidae</taxon>
        <taxon>Stylonychinae</taxon>
        <taxon>Stylonychia</taxon>
    </lineage>
</organism>
<evidence type="ECO:0000259" key="1">
    <source>
        <dbReference type="Pfam" id="PF03101"/>
    </source>
</evidence>
<dbReference type="InParanoid" id="A0A078AHB5"/>
<dbReference type="PANTHER" id="PTHR31669">
    <property type="entry name" value="PROTEIN FAR1-RELATED SEQUENCE 10-RELATED"/>
    <property type="match status" value="1"/>
</dbReference>
<evidence type="ECO:0000313" key="3">
    <source>
        <dbReference type="Proteomes" id="UP000039865"/>
    </source>
</evidence>
<sequence>MDIDDLFHKYNDYAKDHGFKMRKNTRKAEKNQLVEYSYFQCSFGHTKVFEKHGGYRKTQWKNDLYKKGTAKSIPCKAKVIFEKNYTDEWCLKEIVSGHNHEPDHTLLSNEIVYYIDEFVTKQGCKISAMEIVNHLRARFNRDFDLCTLLHHISQRFDIVHKAENVEFGKDMVKEYPSEVREGVFDDYELRRLVFITNDMINRYEYYGEYLMFIDGIFSPKFIENYILVLNGVSQDGDIQVFGVIICKKEVESLKICFEKFLKFHKPIQPKSIVIDSDPFILEAAQKNLLSVMDLIIVIDTLKMSFSREYLDLLTYKDSHQSLSNLLLIISKEYYEQHRWKVLNKEQTQVQQDQTKLVYILHQTKQMVVTQQKNLKQYSEEMAIDQVKQREFQTIKHKLLMCDEEDVEQVTVDHINKDISCTCEYANEYGGLPYGFANQKLRQVLALKLNQAKYQCFWIAKCAIEKSVKP</sequence>
<dbReference type="InterPro" id="IPR031052">
    <property type="entry name" value="FHY3/FAR1"/>
</dbReference>
<dbReference type="PANTHER" id="PTHR31669:SF251">
    <property type="entry name" value="PROTEIN FAR1-RELATED SEQUENCE"/>
    <property type="match status" value="1"/>
</dbReference>
<dbReference type="GO" id="GO:0006355">
    <property type="term" value="P:regulation of DNA-templated transcription"/>
    <property type="evidence" value="ECO:0007669"/>
    <property type="project" value="InterPro"/>
</dbReference>
<evidence type="ECO:0000313" key="2">
    <source>
        <dbReference type="EMBL" id="CDW80882.1"/>
    </source>
</evidence>
<dbReference type="AlphaFoldDB" id="A0A078AHB5"/>
<accession>A0A078AHB5</accession>
<dbReference type="EMBL" id="CCKQ01009397">
    <property type="protein sequence ID" value="CDW80882.1"/>
    <property type="molecule type" value="Genomic_DNA"/>
</dbReference>
<feature type="domain" description="FAR1" evidence="1">
    <location>
        <begin position="10"/>
        <end position="101"/>
    </location>
</feature>
<gene>
    <name evidence="2" type="primary">Contig7935.g8469</name>
    <name evidence="2" type="ORF">STYLEM_9888</name>
</gene>
<reference evidence="2 3" key="1">
    <citation type="submission" date="2014-06" db="EMBL/GenBank/DDBJ databases">
        <authorList>
            <person name="Swart Estienne"/>
        </authorList>
    </citation>
    <scope>NUCLEOTIDE SEQUENCE [LARGE SCALE GENOMIC DNA]</scope>
    <source>
        <strain evidence="2 3">130c</strain>
    </source>
</reference>
<dbReference type="Pfam" id="PF03101">
    <property type="entry name" value="FAR1"/>
    <property type="match status" value="1"/>
</dbReference>
<dbReference type="Proteomes" id="UP000039865">
    <property type="component" value="Unassembled WGS sequence"/>
</dbReference>